<evidence type="ECO:0008006" key="4">
    <source>
        <dbReference type="Google" id="ProtNLM"/>
    </source>
</evidence>
<organism evidence="2 3">
    <name type="scientific">Candidatus Nealsonbacteria bacterium CG08_land_8_20_14_0_20_43_11</name>
    <dbReference type="NCBI Taxonomy" id="1974706"/>
    <lineage>
        <taxon>Bacteria</taxon>
        <taxon>Candidatus Nealsoniibacteriota</taxon>
    </lineage>
</organism>
<dbReference type="Proteomes" id="UP000229390">
    <property type="component" value="Unassembled WGS sequence"/>
</dbReference>
<comment type="caution">
    <text evidence="2">The sequence shown here is derived from an EMBL/GenBank/DDBJ whole genome shotgun (WGS) entry which is preliminary data.</text>
</comment>
<keyword evidence="1" id="KW-0812">Transmembrane</keyword>
<evidence type="ECO:0000313" key="2">
    <source>
        <dbReference type="EMBL" id="PIS38721.1"/>
    </source>
</evidence>
<reference evidence="3" key="1">
    <citation type="submission" date="2017-09" db="EMBL/GenBank/DDBJ databases">
        <title>Depth-based differentiation of microbial function through sediment-hosted aquifers and enrichment of novel symbionts in the deep terrestrial subsurface.</title>
        <authorList>
            <person name="Probst A.J."/>
            <person name="Ladd B."/>
            <person name="Jarett J.K."/>
            <person name="Geller-Mcgrath D.E."/>
            <person name="Sieber C.M.K."/>
            <person name="Emerson J.B."/>
            <person name="Anantharaman K."/>
            <person name="Thomas B.C."/>
            <person name="Malmstrom R."/>
            <person name="Stieglmeier M."/>
            <person name="Klingl A."/>
            <person name="Woyke T."/>
            <person name="Ryan C.M."/>
            <person name="Banfield J.F."/>
        </authorList>
    </citation>
    <scope>NUCLEOTIDE SEQUENCE [LARGE SCALE GENOMIC DNA]</scope>
</reference>
<keyword evidence="1" id="KW-0472">Membrane</keyword>
<evidence type="ECO:0000256" key="1">
    <source>
        <dbReference type="SAM" id="Phobius"/>
    </source>
</evidence>
<name>A0A2M6T072_9BACT</name>
<feature type="transmembrane region" description="Helical" evidence="1">
    <location>
        <begin position="40"/>
        <end position="58"/>
    </location>
</feature>
<accession>A0A2M6T072</accession>
<evidence type="ECO:0000313" key="3">
    <source>
        <dbReference type="Proteomes" id="UP000229390"/>
    </source>
</evidence>
<sequence>MDDENKKIFDIVPPQKKIAKKELNLRQAPKKEKPKRGRRLFLFLILLLVAATGAYFFFSRIEILVWPETQAIEFIEKAELDTKLSELNLEKKRLPATILEVSQDLAKDFTPTGRIPKEEKAQGKIRVYNAYSEEDQVLVANTRFLSAEGKLFRSTERVTIPGGTEEKGKLVPGFLDIIVVAAEPGEGYNIGPATFSLPGLAGTRKYTAFYAKSFAPMAGGFRGEILQVTKEDLEKAKNSLIAELFEKENRALQEKASQDLVLLGGAVKQEIREDSCSAKEGMQVSSFTMRARMVLKAILFKKSDLESFAKELALARMLENEPGRESFFSGREIQPQSLRIDSQLEAVDFDSGRATIRLAISARAFYNLNEPRLKKAIVGRSLEETKVFLENQPQIKKAELRAWPFWIGAMPSQERRLKIKMKLAP</sequence>
<dbReference type="AlphaFoldDB" id="A0A2M6T072"/>
<proteinExistence type="predicted"/>
<keyword evidence="1" id="KW-1133">Transmembrane helix</keyword>
<protein>
    <recommendedName>
        <fullName evidence="4">Baseplate protein J-like domain-containing protein</fullName>
    </recommendedName>
</protein>
<dbReference type="EMBL" id="PEYE01000036">
    <property type="protein sequence ID" value="PIS38721.1"/>
    <property type="molecule type" value="Genomic_DNA"/>
</dbReference>
<gene>
    <name evidence="2" type="ORF">COT34_02230</name>
</gene>